<keyword evidence="9" id="KW-0067">ATP-binding</keyword>
<dbReference type="InterPro" id="IPR001697">
    <property type="entry name" value="Pyr_Knase"/>
</dbReference>
<dbReference type="EC" id="2.7.1.40" evidence="4"/>
<comment type="pathway">
    <text evidence="2">Carbohydrate degradation; glycolysis; pyruvate from D-glyceraldehyde 3-phosphate: step 5/5.</text>
</comment>
<dbReference type="EMBL" id="JABWDY010034306">
    <property type="protein sequence ID" value="KAF5182788.1"/>
    <property type="molecule type" value="Genomic_DNA"/>
</dbReference>
<sequence length="1156" mass="128136">MAQLAPSAHFVAEQCSISNHVSQIANPSVLNKFKSRNISRPTCRFYIRSSLFGYGLIQFQTKPNANLRKKCFIFASRKENDEERGSSGPYIEEEMPQSIFVVSETNQNSNDSDVETGSVPNSEDNLLQEATYHMQLSQGNLLDKLKAVHLHVLALEQWNASRLKLCHRGYYASATNLIHYLALKCLDVGQLKEELSSNGLLNLDTVNKYVLANITAAVMMLENQSYSIDSKPNGTSMMFNFDVRNKSTLDHTNQRDSVDFTINTMKKRVFSHNEALLGPLRDERTTHIMVTVGREATENDTLLTDLLRAGATLFRINCAYGDPSVWSDIIRRAKKSSQMLEKPCRILMDLAGPKLRTGSMEVGPSVIKISPKKNASGYVIFPAQVWLSQSGSGPPPAHLSPDANLVIDNEELLHRLEVGNVLRFYDTRGKRRLLKITKKVPVFGGIGCVAECSRTAYVETGTTMSMKGKKGRFATGNVVDVPSTEQFVRLKTGDLLTISRDPCLTPEHGSGGSTTNAPRITCSSSHLFDSVKPGEPIAFDDGRIWGVIQGTSISEIIVSITRASPKGSKLGSGKSINIPESEIRFDGLTSKDLMDLEFVAAHADMVGISFVRDVRDIVVLQKELEKRKLRNLGVVLKIETQSGFEKLPLLLLQAMRSHNPLGIMIARGDLAVECGWERLADIQEEIMSICGAAHIPVIWATQVLESLVKSGLPTRAEISDVASGKRASCIMLNKGKYITEAVSTLDSMLCVNTEKTSDMTNNVPLICYYDGELQQIGTEPVYVGGNIKADRVSKDISFKDLAIKMHKLCQSRPEETTGIDIKCRYLLDQHTSIAMCVEDDSSLSIIMDLHPHHCNAIVVYIENRSAHVSSCTTLRHIGSSSSDAGDSNGMANTPVQANVKQITSNGLDNVNSLVIDEYSARSKESSSPPRYDKVVLEKELEISSESTFLLGNEPLGQYVEHLSEDSSVNVLHDTKVQVLKSSEESTSSAVPWSQGRGSKICSKPTLFTRNDTLLFKNSTTNPKSWFRIRVLDPKDLFLRRWNRVFVITSVLALALDAMFFYAPGIDYKKNCLNWDKTLEITTCFLRSLTDLIYIVHIIFQFRTGFFVPSSRVFGTGEFVEDLGVIAKRYLSSFFLIDILAILPLPQVKPLSPSRCT</sequence>
<dbReference type="AlphaFoldDB" id="A0A7J6VDU4"/>
<evidence type="ECO:0000256" key="4">
    <source>
        <dbReference type="ARBA" id="ARBA00012142"/>
    </source>
</evidence>
<proteinExistence type="inferred from homology"/>
<dbReference type="GO" id="GO:0005524">
    <property type="term" value="F:ATP binding"/>
    <property type="evidence" value="ECO:0007669"/>
    <property type="project" value="UniProtKB-KW"/>
</dbReference>
<accession>A0A7J6VDU4</accession>
<evidence type="ECO:0000256" key="2">
    <source>
        <dbReference type="ARBA" id="ARBA00004997"/>
    </source>
</evidence>
<evidence type="ECO:0000256" key="12">
    <source>
        <dbReference type="ARBA" id="ARBA00023317"/>
    </source>
</evidence>
<dbReference type="InterPro" id="IPR015806">
    <property type="entry name" value="Pyrv_Knase_insert_dom_sf"/>
</dbReference>
<keyword evidence="7" id="KW-0547">Nucleotide-binding</keyword>
<dbReference type="Pfam" id="PF00224">
    <property type="entry name" value="PK"/>
    <property type="match status" value="2"/>
</dbReference>
<evidence type="ECO:0000256" key="6">
    <source>
        <dbReference type="ARBA" id="ARBA00022723"/>
    </source>
</evidence>
<keyword evidence="12 14" id="KW-0670">Pyruvate</keyword>
<comment type="cofactor">
    <cofactor evidence="1">
        <name>K(+)</name>
        <dbReference type="ChEBI" id="CHEBI:29103"/>
    </cofactor>
</comment>
<dbReference type="Proteomes" id="UP000554482">
    <property type="component" value="Unassembled WGS sequence"/>
</dbReference>
<evidence type="ECO:0000256" key="7">
    <source>
        <dbReference type="ARBA" id="ARBA00022741"/>
    </source>
</evidence>
<gene>
    <name evidence="14" type="ORF">FRX31_027624</name>
</gene>
<keyword evidence="11" id="KW-0324">Glycolysis</keyword>
<protein>
    <recommendedName>
        <fullName evidence="4">pyruvate kinase</fullName>
        <ecNumber evidence="4">2.7.1.40</ecNumber>
    </recommendedName>
</protein>
<dbReference type="SUPFAM" id="SSF51621">
    <property type="entry name" value="Phosphoenolpyruvate/pyruvate domain"/>
    <property type="match status" value="1"/>
</dbReference>
<dbReference type="Gene3D" id="3.20.20.60">
    <property type="entry name" value="Phosphoenolpyruvate-binding domains"/>
    <property type="match status" value="2"/>
</dbReference>
<evidence type="ECO:0000256" key="9">
    <source>
        <dbReference type="ARBA" id="ARBA00022840"/>
    </source>
</evidence>
<evidence type="ECO:0000259" key="13">
    <source>
        <dbReference type="Pfam" id="PF00224"/>
    </source>
</evidence>
<dbReference type="InterPro" id="IPR040442">
    <property type="entry name" value="Pyrv_kinase-like_dom_sf"/>
</dbReference>
<organism evidence="14 15">
    <name type="scientific">Thalictrum thalictroides</name>
    <name type="common">Rue-anemone</name>
    <name type="synonym">Anemone thalictroides</name>
    <dbReference type="NCBI Taxonomy" id="46969"/>
    <lineage>
        <taxon>Eukaryota</taxon>
        <taxon>Viridiplantae</taxon>
        <taxon>Streptophyta</taxon>
        <taxon>Embryophyta</taxon>
        <taxon>Tracheophyta</taxon>
        <taxon>Spermatophyta</taxon>
        <taxon>Magnoliopsida</taxon>
        <taxon>Ranunculales</taxon>
        <taxon>Ranunculaceae</taxon>
        <taxon>Thalictroideae</taxon>
        <taxon>Thalictrum</taxon>
    </lineage>
</organism>
<keyword evidence="8 14" id="KW-0418">Kinase</keyword>
<keyword evidence="5" id="KW-0808">Transferase</keyword>
<dbReference type="PANTHER" id="PTHR11817">
    <property type="entry name" value="PYRUVATE KINASE"/>
    <property type="match status" value="1"/>
</dbReference>
<feature type="domain" description="Pyruvate kinase barrel" evidence="13">
    <location>
        <begin position="485"/>
        <end position="741"/>
    </location>
</feature>
<comment type="similarity">
    <text evidence="3">Belongs to the pyruvate kinase family.</text>
</comment>
<dbReference type="GO" id="GO:0000287">
    <property type="term" value="F:magnesium ion binding"/>
    <property type="evidence" value="ECO:0007669"/>
    <property type="project" value="InterPro"/>
</dbReference>
<feature type="domain" description="Pyruvate kinase barrel" evidence="13">
    <location>
        <begin position="284"/>
        <end position="371"/>
    </location>
</feature>
<dbReference type="SUPFAM" id="SSF50800">
    <property type="entry name" value="PK beta-barrel domain-like"/>
    <property type="match status" value="1"/>
</dbReference>
<dbReference type="UniPathway" id="UPA00109">
    <property type="reaction ID" value="UER00188"/>
</dbReference>
<reference evidence="14 15" key="1">
    <citation type="submission" date="2020-06" db="EMBL/GenBank/DDBJ databases">
        <title>Transcriptomic and genomic resources for Thalictrum thalictroides and T. hernandezii: Facilitating candidate gene discovery in an emerging model plant lineage.</title>
        <authorList>
            <person name="Arias T."/>
            <person name="Riano-Pachon D.M."/>
            <person name="Di Stilio V.S."/>
        </authorList>
    </citation>
    <scope>NUCLEOTIDE SEQUENCE [LARGE SCALE GENOMIC DNA]</scope>
    <source>
        <strain evidence="15">cv. WT478/WT964</strain>
        <tissue evidence="14">Leaves</tissue>
    </source>
</reference>
<keyword evidence="6" id="KW-0479">Metal-binding</keyword>
<dbReference type="OrthoDB" id="1881597at2759"/>
<dbReference type="InterPro" id="IPR015813">
    <property type="entry name" value="Pyrv/PenolPyrv_kinase-like_dom"/>
</dbReference>
<dbReference type="GO" id="GO:0004743">
    <property type="term" value="F:pyruvate kinase activity"/>
    <property type="evidence" value="ECO:0007669"/>
    <property type="project" value="UniProtKB-EC"/>
</dbReference>
<dbReference type="SUPFAM" id="SSF81324">
    <property type="entry name" value="Voltage-gated potassium channels"/>
    <property type="match status" value="1"/>
</dbReference>
<name>A0A7J6VDU4_THATH</name>
<comment type="caution">
    <text evidence="14">The sequence shown here is derived from an EMBL/GenBank/DDBJ whole genome shotgun (WGS) entry which is preliminary data.</text>
</comment>
<evidence type="ECO:0000256" key="3">
    <source>
        <dbReference type="ARBA" id="ARBA00008663"/>
    </source>
</evidence>
<evidence type="ECO:0000313" key="14">
    <source>
        <dbReference type="EMBL" id="KAF5182788.1"/>
    </source>
</evidence>
<dbReference type="GO" id="GO:0016301">
    <property type="term" value="F:kinase activity"/>
    <property type="evidence" value="ECO:0007669"/>
    <property type="project" value="UniProtKB-KW"/>
</dbReference>
<dbReference type="Gene3D" id="2.40.33.10">
    <property type="entry name" value="PK beta-barrel domain-like"/>
    <property type="match status" value="1"/>
</dbReference>
<dbReference type="GO" id="GO:0030955">
    <property type="term" value="F:potassium ion binding"/>
    <property type="evidence" value="ECO:0007669"/>
    <property type="project" value="InterPro"/>
</dbReference>
<evidence type="ECO:0000313" key="15">
    <source>
        <dbReference type="Proteomes" id="UP000554482"/>
    </source>
</evidence>
<keyword evidence="10" id="KW-0460">Magnesium</keyword>
<evidence type="ECO:0000256" key="1">
    <source>
        <dbReference type="ARBA" id="ARBA00001958"/>
    </source>
</evidence>
<keyword evidence="15" id="KW-1185">Reference proteome</keyword>
<evidence type="ECO:0000256" key="10">
    <source>
        <dbReference type="ARBA" id="ARBA00022842"/>
    </source>
</evidence>
<dbReference type="InterPro" id="IPR015793">
    <property type="entry name" value="Pyrv_Knase_brl"/>
</dbReference>
<evidence type="ECO:0000256" key="11">
    <source>
        <dbReference type="ARBA" id="ARBA00023152"/>
    </source>
</evidence>
<dbReference type="InterPro" id="IPR011037">
    <property type="entry name" value="Pyrv_Knase-like_insert_dom_sf"/>
</dbReference>
<dbReference type="FunFam" id="3.20.20.60:FF:000051">
    <property type="entry name" value="Pyruvate kinase family protein"/>
    <property type="match status" value="1"/>
</dbReference>
<evidence type="ECO:0000256" key="8">
    <source>
        <dbReference type="ARBA" id="ARBA00022777"/>
    </source>
</evidence>
<evidence type="ECO:0000256" key="5">
    <source>
        <dbReference type="ARBA" id="ARBA00022679"/>
    </source>
</evidence>